<comment type="caution">
    <text evidence="1">The sequence shown here is derived from an EMBL/GenBank/DDBJ whole genome shotgun (WGS) entry which is preliminary data.</text>
</comment>
<dbReference type="RefSeq" id="WP_192396468.1">
    <property type="nucleotide sequence ID" value="NZ_JACXST010000003.1"/>
</dbReference>
<reference evidence="1 2" key="1">
    <citation type="submission" date="2020-09" db="EMBL/GenBank/DDBJ databases">
        <title>Methylomonas albis sp. nov. and Methylomonas fluvii sp. nov.: Two cold-adapted methanotrophs from the River Elbe and an amended description of Methylovulum psychrotolerans strain Eb1.</title>
        <authorList>
            <person name="Bussmann I.K."/>
            <person name="Klings K.-W."/>
            <person name="Warnstedt J."/>
            <person name="Hoppert M."/>
            <person name="Saborowski A."/>
            <person name="Horn F."/>
            <person name="Liebner S."/>
        </authorList>
    </citation>
    <scope>NUCLEOTIDE SEQUENCE [LARGE SCALE GENOMIC DNA]</scope>
    <source>
        <strain evidence="1 2">EbB</strain>
    </source>
</reference>
<evidence type="ECO:0000313" key="2">
    <source>
        <dbReference type="Proteomes" id="UP000641152"/>
    </source>
</evidence>
<evidence type="ECO:0000313" key="1">
    <source>
        <dbReference type="EMBL" id="MBD9362388.1"/>
    </source>
</evidence>
<dbReference type="EMBL" id="JACXST010000003">
    <property type="protein sequence ID" value="MBD9362388.1"/>
    <property type="molecule type" value="Genomic_DNA"/>
</dbReference>
<keyword evidence="2" id="KW-1185">Reference proteome</keyword>
<dbReference type="Proteomes" id="UP000641152">
    <property type="component" value="Unassembled WGS sequence"/>
</dbReference>
<gene>
    <name evidence="1" type="ORF">EBB_18105</name>
</gene>
<name>A0ABR9DH08_9GAMM</name>
<proteinExistence type="predicted"/>
<sequence length="148" mass="17206">MSFTQFSQPKVWGVVYLPLFRPEHHSFWREWPARGAARMPHVFGGPRMALPKTLAKSEKRRIKAEIRVAFSLDTFFWPNKRKYLGCRAETRHINSRRDSDTKSTLIVQAPFITGTPFGLSLWKPYWERPSTSSGRTVIHADFAKSQKI</sequence>
<organism evidence="1 2">
    <name type="scientific">Methylomonas fluvii</name>
    <dbReference type="NCBI Taxonomy" id="1854564"/>
    <lineage>
        <taxon>Bacteria</taxon>
        <taxon>Pseudomonadati</taxon>
        <taxon>Pseudomonadota</taxon>
        <taxon>Gammaproteobacteria</taxon>
        <taxon>Methylococcales</taxon>
        <taxon>Methylococcaceae</taxon>
        <taxon>Methylomonas</taxon>
    </lineage>
</organism>
<protein>
    <submittedName>
        <fullName evidence="1">Uncharacterized protein</fullName>
    </submittedName>
</protein>
<accession>A0ABR9DH08</accession>